<gene>
    <name evidence="8" type="primary">MVD1_1</name>
    <name evidence="8" type="ORF">HK105_205798</name>
</gene>
<name>A0ABR4N5A8_9FUNG</name>
<keyword evidence="2 6" id="KW-0812">Transmembrane</keyword>
<protein>
    <recommendedName>
        <fullName evidence="5">Endopeptidase S2P</fullName>
    </recommendedName>
</protein>
<evidence type="ECO:0000256" key="3">
    <source>
        <dbReference type="ARBA" id="ARBA00022989"/>
    </source>
</evidence>
<feature type="transmembrane region" description="Helical" evidence="6">
    <location>
        <begin position="79"/>
        <end position="98"/>
    </location>
</feature>
<dbReference type="PANTHER" id="PTHR13325:SF3">
    <property type="entry name" value="MEMBRANE-BOUND TRANSCRIPTION FACTOR SITE-2 PROTEASE"/>
    <property type="match status" value="1"/>
</dbReference>
<evidence type="ECO:0000256" key="4">
    <source>
        <dbReference type="ARBA" id="ARBA00023136"/>
    </source>
</evidence>
<keyword evidence="8" id="KW-0456">Lyase</keyword>
<keyword evidence="9" id="KW-1185">Reference proteome</keyword>
<dbReference type="Pfam" id="PF02163">
    <property type="entry name" value="Peptidase_M50"/>
    <property type="match status" value="1"/>
</dbReference>
<accession>A0ABR4N5A8</accession>
<evidence type="ECO:0000259" key="7">
    <source>
        <dbReference type="Pfam" id="PF02163"/>
    </source>
</evidence>
<feature type="transmembrane region" description="Helical" evidence="6">
    <location>
        <begin position="7"/>
        <end position="26"/>
    </location>
</feature>
<proteinExistence type="predicted"/>
<dbReference type="Proteomes" id="UP001527925">
    <property type="component" value="Unassembled WGS sequence"/>
</dbReference>
<evidence type="ECO:0000256" key="2">
    <source>
        <dbReference type="ARBA" id="ARBA00022692"/>
    </source>
</evidence>
<evidence type="ECO:0000313" key="8">
    <source>
        <dbReference type="EMBL" id="KAL2914659.1"/>
    </source>
</evidence>
<evidence type="ECO:0000256" key="1">
    <source>
        <dbReference type="ARBA" id="ARBA00004127"/>
    </source>
</evidence>
<dbReference type="InterPro" id="IPR008915">
    <property type="entry name" value="Peptidase_M50"/>
</dbReference>
<evidence type="ECO:0000256" key="5">
    <source>
        <dbReference type="ARBA" id="ARBA00032658"/>
    </source>
</evidence>
<dbReference type="EMBL" id="JADGIZ020000031">
    <property type="protein sequence ID" value="KAL2914659.1"/>
    <property type="molecule type" value="Genomic_DNA"/>
</dbReference>
<feature type="domain" description="Peptidase M50" evidence="7">
    <location>
        <begin position="17"/>
        <end position="305"/>
    </location>
</feature>
<keyword evidence="4 6" id="KW-0472">Membrane</keyword>
<sequence>MQIPGWNLGITGAAYLATAAMLSAVFHELGHALCAASLGVPMLSCGVFLLIVWPGAFVQLDDKSLARRTPSERMRISSAGIWHNVVLAVAASAAIRALPTLLAPAYANARIQPMGVVVVQVDAAASPSLLASLQQGDRIVKLNRGGIAGGIPGWKAMLEDAAAGGAGTADELVGRLLPSRCASLSADFFEQPQCDSARDCPRGQICMAPRIARSGDRILHLDLCSAGLSDQCQTRRLTFVGDPHELAAYVLVSEHVPRHWIFPLWLPVVAETLLRYVVSLNAALAVLNAVPAFDLDGQRLLADGMRVLAGSGGVLRLAADGALGAAEHATVAAAALCLCLLAAYAVVGAVVGG</sequence>
<evidence type="ECO:0000313" key="9">
    <source>
        <dbReference type="Proteomes" id="UP001527925"/>
    </source>
</evidence>
<organism evidence="8 9">
    <name type="scientific">Polyrhizophydium stewartii</name>
    <dbReference type="NCBI Taxonomy" id="2732419"/>
    <lineage>
        <taxon>Eukaryota</taxon>
        <taxon>Fungi</taxon>
        <taxon>Fungi incertae sedis</taxon>
        <taxon>Chytridiomycota</taxon>
        <taxon>Chytridiomycota incertae sedis</taxon>
        <taxon>Chytridiomycetes</taxon>
        <taxon>Rhizophydiales</taxon>
        <taxon>Rhizophydiales incertae sedis</taxon>
        <taxon>Polyrhizophydium</taxon>
    </lineage>
</organism>
<feature type="transmembrane region" description="Helical" evidence="6">
    <location>
        <begin position="331"/>
        <end position="351"/>
    </location>
</feature>
<comment type="subcellular location">
    <subcellularLocation>
        <location evidence="1">Endomembrane system</location>
        <topology evidence="1">Multi-pass membrane protein</topology>
    </subcellularLocation>
</comment>
<reference evidence="8 9" key="1">
    <citation type="submission" date="2023-09" db="EMBL/GenBank/DDBJ databases">
        <title>Pangenome analysis of Batrachochytrium dendrobatidis and related Chytrids.</title>
        <authorList>
            <person name="Yacoub M.N."/>
            <person name="Stajich J.E."/>
            <person name="James T.Y."/>
        </authorList>
    </citation>
    <scope>NUCLEOTIDE SEQUENCE [LARGE SCALE GENOMIC DNA]</scope>
    <source>
        <strain evidence="8 9">JEL0888</strain>
    </source>
</reference>
<dbReference type="InterPro" id="IPR001193">
    <property type="entry name" value="MBTPS2"/>
</dbReference>
<keyword evidence="3 6" id="KW-1133">Transmembrane helix</keyword>
<comment type="caution">
    <text evidence="8">The sequence shown here is derived from an EMBL/GenBank/DDBJ whole genome shotgun (WGS) entry which is preliminary data.</text>
</comment>
<evidence type="ECO:0000256" key="6">
    <source>
        <dbReference type="SAM" id="Phobius"/>
    </source>
</evidence>
<dbReference type="GO" id="GO:0004163">
    <property type="term" value="F:diphosphomevalonate decarboxylase activity"/>
    <property type="evidence" value="ECO:0007669"/>
    <property type="project" value="UniProtKB-EC"/>
</dbReference>
<feature type="transmembrane region" description="Helical" evidence="6">
    <location>
        <begin position="38"/>
        <end position="58"/>
    </location>
</feature>
<dbReference type="PRINTS" id="PR01000">
    <property type="entry name" value="SREBPS2PTASE"/>
</dbReference>
<dbReference type="PANTHER" id="PTHR13325">
    <property type="entry name" value="PROTEASE M50 MEMBRANE-BOUND TRANSCRIPTION FACTOR SITE 2 PROTEASE"/>
    <property type="match status" value="1"/>
</dbReference>